<comment type="subcellular location">
    <subcellularLocation>
        <location evidence="1">Endoplasmic reticulum membrane</location>
        <topology evidence="1">Multi-pass membrane protein</topology>
    </subcellularLocation>
</comment>
<evidence type="ECO:0000313" key="12">
    <source>
        <dbReference type="Proteomes" id="UP001150569"/>
    </source>
</evidence>
<evidence type="ECO:0000256" key="7">
    <source>
        <dbReference type="ARBA" id="ARBA00038324"/>
    </source>
</evidence>
<gene>
    <name evidence="11" type="primary">LCB3_1</name>
    <name evidence="11" type="ORF">IWQ60_000244</name>
</gene>
<organism evidence="11 12">
    <name type="scientific">Tieghemiomyces parasiticus</name>
    <dbReference type="NCBI Taxonomy" id="78921"/>
    <lineage>
        <taxon>Eukaryota</taxon>
        <taxon>Fungi</taxon>
        <taxon>Fungi incertae sedis</taxon>
        <taxon>Zoopagomycota</taxon>
        <taxon>Kickxellomycotina</taxon>
        <taxon>Dimargaritomycetes</taxon>
        <taxon>Dimargaritales</taxon>
        <taxon>Dimargaritaceae</taxon>
        <taxon>Tieghemiomyces</taxon>
    </lineage>
</organism>
<dbReference type="Proteomes" id="UP001150569">
    <property type="component" value="Unassembled WGS sequence"/>
</dbReference>
<feature type="domain" description="Phosphatidic acid phosphatase type 2/haloperoxidase" evidence="10">
    <location>
        <begin position="220"/>
        <end position="347"/>
    </location>
</feature>
<dbReference type="Gene3D" id="1.20.144.10">
    <property type="entry name" value="Phosphatidic acid phosphatase type 2/haloperoxidase"/>
    <property type="match status" value="1"/>
</dbReference>
<comment type="caution">
    <text evidence="11">The sequence shown here is derived from an EMBL/GenBank/DDBJ whole genome shotgun (WGS) entry which is preliminary data.</text>
</comment>
<name>A0A9W8AMI0_9FUNG</name>
<dbReference type="InterPro" id="IPR036938">
    <property type="entry name" value="PAP2/HPO_sf"/>
</dbReference>
<sequence length="453" mass="48376">MLGSASLHRRHFRPTKALYPLSTKSSTVDLGPPGSVATTEPVHRALEATTDQLVPQYFSPFRQRVRRWLHPIVVGETAQLAQWQDWLRGTTVVVVQEDRVIAKWSLGRSGERDASDGSTSATARSSDLDDDASELGISGRRSPGDPATGTAGFAAAVFARDSSASPPLPTPPLARTLPESPPSSTTSSFDLYFILTSLLGNHNFFLLFLPLIFWTGWASFARSLVLVVLGAIYISSWIKDWLCLPRPPSPPLQRLTWSPDHTFEYGFPSSHTTYCVSVGLHLIASYLGRDVVAEAVGHHGWGQQAVVAGIGLFVASIGFGRIYCGMHSVTDVLGGAVLGTVWWAAVYFTHPLLDGYLLGGHASGHGPHVSSIESTLAASAARLAASVTAGAPRSSGTASAGQSCKHLAKLPMEKEMYGTANYIRLVVYTGIGFLAAYGVPSLYPLIGLGLPPI</sequence>
<dbReference type="OrthoDB" id="301434at2759"/>
<evidence type="ECO:0000256" key="3">
    <source>
        <dbReference type="ARBA" id="ARBA00022801"/>
    </source>
</evidence>
<evidence type="ECO:0000256" key="6">
    <source>
        <dbReference type="ARBA" id="ARBA00023136"/>
    </source>
</evidence>
<keyword evidence="2 9" id="KW-0812">Transmembrane</keyword>
<dbReference type="AlphaFoldDB" id="A0A9W8AMI0"/>
<dbReference type="GO" id="GO:0005789">
    <property type="term" value="C:endoplasmic reticulum membrane"/>
    <property type="evidence" value="ECO:0007669"/>
    <property type="project" value="UniProtKB-SubCell"/>
</dbReference>
<evidence type="ECO:0000256" key="1">
    <source>
        <dbReference type="ARBA" id="ARBA00004477"/>
    </source>
</evidence>
<evidence type="ECO:0000256" key="9">
    <source>
        <dbReference type="SAM" id="Phobius"/>
    </source>
</evidence>
<feature type="transmembrane region" description="Helical" evidence="9">
    <location>
        <begin position="191"/>
        <end position="214"/>
    </location>
</feature>
<keyword evidence="5 9" id="KW-1133">Transmembrane helix</keyword>
<evidence type="ECO:0000313" key="11">
    <source>
        <dbReference type="EMBL" id="KAJ1930459.1"/>
    </source>
</evidence>
<comment type="similarity">
    <text evidence="7">Belongs to the type 2 lipid phosphate phosphatase family.</text>
</comment>
<protein>
    <submittedName>
        <fullName evidence="11">Long-chain base-1-phosphate phosphatase</fullName>
    </submittedName>
</protein>
<evidence type="ECO:0000256" key="4">
    <source>
        <dbReference type="ARBA" id="ARBA00022824"/>
    </source>
</evidence>
<keyword evidence="6 9" id="KW-0472">Membrane</keyword>
<feature type="region of interest" description="Disordered" evidence="8">
    <location>
        <begin position="108"/>
        <end position="148"/>
    </location>
</feature>
<feature type="region of interest" description="Disordered" evidence="8">
    <location>
        <begin position="162"/>
        <end position="181"/>
    </location>
</feature>
<dbReference type="SMART" id="SM00014">
    <property type="entry name" value="acidPPc"/>
    <property type="match status" value="1"/>
</dbReference>
<dbReference type="SUPFAM" id="SSF48317">
    <property type="entry name" value="Acid phosphatase/Vanadium-dependent haloperoxidase"/>
    <property type="match status" value="1"/>
</dbReference>
<keyword evidence="12" id="KW-1185">Reference proteome</keyword>
<evidence type="ECO:0000256" key="2">
    <source>
        <dbReference type="ARBA" id="ARBA00022692"/>
    </source>
</evidence>
<feature type="transmembrane region" description="Helical" evidence="9">
    <location>
        <begin position="220"/>
        <end position="238"/>
    </location>
</feature>
<evidence type="ECO:0000256" key="8">
    <source>
        <dbReference type="SAM" id="MobiDB-lite"/>
    </source>
</evidence>
<feature type="compositionally biased region" description="Polar residues" evidence="8">
    <location>
        <begin position="116"/>
        <end position="125"/>
    </location>
</feature>
<reference evidence="11" key="1">
    <citation type="submission" date="2022-07" db="EMBL/GenBank/DDBJ databases">
        <title>Phylogenomic reconstructions and comparative analyses of Kickxellomycotina fungi.</title>
        <authorList>
            <person name="Reynolds N.K."/>
            <person name="Stajich J.E."/>
            <person name="Barry K."/>
            <person name="Grigoriev I.V."/>
            <person name="Crous P."/>
            <person name="Smith M.E."/>
        </authorList>
    </citation>
    <scope>NUCLEOTIDE SEQUENCE</scope>
    <source>
        <strain evidence="11">RSA 861</strain>
    </source>
</reference>
<dbReference type="Pfam" id="PF01569">
    <property type="entry name" value="PAP2"/>
    <property type="match status" value="1"/>
</dbReference>
<accession>A0A9W8AMI0</accession>
<feature type="transmembrane region" description="Helical" evidence="9">
    <location>
        <begin position="422"/>
        <end position="443"/>
    </location>
</feature>
<proteinExistence type="inferred from homology"/>
<keyword evidence="4" id="KW-0256">Endoplasmic reticulum</keyword>
<dbReference type="PANTHER" id="PTHR14969">
    <property type="entry name" value="SPHINGOSINE-1-PHOSPHATE PHOSPHOHYDROLASE"/>
    <property type="match status" value="1"/>
</dbReference>
<evidence type="ECO:0000256" key="5">
    <source>
        <dbReference type="ARBA" id="ARBA00022989"/>
    </source>
</evidence>
<dbReference type="EMBL" id="JANBPT010000006">
    <property type="protein sequence ID" value="KAJ1930459.1"/>
    <property type="molecule type" value="Genomic_DNA"/>
</dbReference>
<keyword evidence="3" id="KW-0378">Hydrolase</keyword>
<dbReference type="InterPro" id="IPR000326">
    <property type="entry name" value="PAP2/HPO"/>
</dbReference>
<dbReference type="PANTHER" id="PTHR14969:SF28">
    <property type="entry name" value="DIHYDROSPHINGOSINE 1-PHOSPHATE PHOSPHATASE LCB3-RELATED"/>
    <property type="match status" value="1"/>
</dbReference>
<dbReference type="GO" id="GO:0042392">
    <property type="term" value="F:sphingosine-1-phosphate phosphatase activity"/>
    <property type="evidence" value="ECO:0007669"/>
    <property type="project" value="TreeGrafter"/>
</dbReference>
<evidence type="ECO:0000259" key="10">
    <source>
        <dbReference type="SMART" id="SM00014"/>
    </source>
</evidence>